<dbReference type="AlphaFoldDB" id="A0A3P6EC47"/>
<feature type="compositionally biased region" description="Low complexity" evidence="1">
    <location>
        <begin position="106"/>
        <end position="172"/>
    </location>
</feature>
<name>A0A3P6EC47_BRAOL</name>
<feature type="region of interest" description="Disordered" evidence="1">
    <location>
        <begin position="93"/>
        <end position="197"/>
    </location>
</feature>
<reference evidence="2" key="1">
    <citation type="submission" date="2018-11" db="EMBL/GenBank/DDBJ databases">
        <authorList>
            <consortium name="Genoscope - CEA"/>
            <person name="William W."/>
        </authorList>
    </citation>
    <scope>NUCLEOTIDE SEQUENCE</scope>
</reference>
<feature type="compositionally biased region" description="Basic and acidic residues" evidence="1">
    <location>
        <begin position="221"/>
        <end position="254"/>
    </location>
</feature>
<evidence type="ECO:0008006" key="3">
    <source>
        <dbReference type="Google" id="ProtNLM"/>
    </source>
</evidence>
<evidence type="ECO:0000256" key="1">
    <source>
        <dbReference type="SAM" id="MobiDB-lite"/>
    </source>
</evidence>
<protein>
    <recommendedName>
        <fullName evidence="3">Retrotransposon gag domain-containing protein</fullName>
    </recommendedName>
</protein>
<feature type="region of interest" description="Disordered" evidence="1">
    <location>
        <begin position="221"/>
        <end position="258"/>
    </location>
</feature>
<proteinExistence type="predicted"/>
<feature type="compositionally biased region" description="Basic and acidic residues" evidence="1">
    <location>
        <begin position="176"/>
        <end position="197"/>
    </location>
</feature>
<accession>A0A3P6EC47</accession>
<sequence length="300" mass="33767">MLCKIFLYSICGDAFSWFSQLQPGSLTCWEDIERAFPYKFLDDAEATREKEKNDKWDMLVESWQIKRENQIPRQFLDYIMVEGDEQHVSGELTRVEESGTEDSILTSIDSTTSPSTDGTTSTSNDGTTSTSIDGTTSTSTDGTTSTSTDGTTSTSTDGTTSTSTDGTTSTSSCPHHIADSTHKSNDVSEKLEDWDSSREVTMEDFLELEEWLEDMYQNSKKKLDDDQHTSRGDLETSPKASIDRHQPDEIDRQPPHIIDQRPPYIIDLQSADSINLHPHSIINRHPLDCMDRHPWLAELP</sequence>
<dbReference type="EMBL" id="LR031875">
    <property type="protein sequence ID" value="VDD31715.1"/>
    <property type="molecule type" value="Genomic_DNA"/>
</dbReference>
<organism evidence="2">
    <name type="scientific">Brassica oleracea</name>
    <name type="common">Wild cabbage</name>
    <dbReference type="NCBI Taxonomy" id="3712"/>
    <lineage>
        <taxon>Eukaryota</taxon>
        <taxon>Viridiplantae</taxon>
        <taxon>Streptophyta</taxon>
        <taxon>Embryophyta</taxon>
        <taxon>Tracheophyta</taxon>
        <taxon>Spermatophyta</taxon>
        <taxon>Magnoliopsida</taxon>
        <taxon>eudicotyledons</taxon>
        <taxon>Gunneridae</taxon>
        <taxon>Pentapetalae</taxon>
        <taxon>rosids</taxon>
        <taxon>malvids</taxon>
        <taxon>Brassicales</taxon>
        <taxon>Brassicaceae</taxon>
        <taxon>Brassiceae</taxon>
        <taxon>Brassica</taxon>
    </lineage>
</organism>
<evidence type="ECO:0000313" key="2">
    <source>
        <dbReference type="EMBL" id="VDD31715.1"/>
    </source>
</evidence>
<gene>
    <name evidence="2" type="ORF">BOLC9T57038H</name>
</gene>